<evidence type="ECO:0000313" key="14">
    <source>
        <dbReference type="EMBL" id="RAI34175.1"/>
    </source>
</evidence>
<evidence type="ECO:0000256" key="4">
    <source>
        <dbReference type="ARBA" id="ARBA00022692"/>
    </source>
</evidence>
<dbReference type="GO" id="GO:0005886">
    <property type="term" value="C:plasma membrane"/>
    <property type="evidence" value="ECO:0007669"/>
    <property type="project" value="UniProtKB-SubCell"/>
</dbReference>
<dbReference type="OrthoDB" id="8320983at2"/>
<dbReference type="GO" id="GO:0007165">
    <property type="term" value="P:signal transduction"/>
    <property type="evidence" value="ECO:0007669"/>
    <property type="project" value="UniProtKB-KW"/>
</dbReference>
<keyword evidence="3" id="KW-0997">Cell inner membrane</keyword>
<dbReference type="RefSeq" id="WP_111359126.1">
    <property type="nucleotide sequence ID" value="NZ_NHSK01000229.1"/>
</dbReference>
<evidence type="ECO:0000256" key="8">
    <source>
        <dbReference type="ARBA" id="ARBA00029447"/>
    </source>
</evidence>
<dbReference type="PANTHER" id="PTHR32089:SF112">
    <property type="entry name" value="LYSOZYME-LIKE PROTEIN-RELATED"/>
    <property type="match status" value="1"/>
</dbReference>
<evidence type="ECO:0000256" key="1">
    <source>
        <dbReference type="ARBA" id="ARBA00004429"/>
    </source>
</evidence>
<dbReference type="CDD" id="cd06225">
    <property type="entry name" value="HAMP"/>
    <property type="match status" value="1"/>
</dbReference>
<feature type="domain" description="Methyl-accepting transducer" evidence="11">
    <location>
        <begin position="307"/>
        <end position="543"/>
    </location>
</feature>
<dbReference type="SMART" id="SM00283">
    <property type="entry name" value="MA"/>
    <property type="match status" value="1"/>
</dbReference>
<feature type="domain" description="T-SNARE coiled-coil homology" evidence="12">
    <location>
        <begin position="459"/>
        <end position="521"/>
    </location>
</feature>
<keyword evidence="2" id="KW-1003">Cell membrane</keyword>
<dbReference type="Pfam" id="PF00672">
    <property type="entry name" value="HAMP"/>
    <property type="match status" value="1"/>
</dbReference>
<dbReference type="SUPFAM" id="SSF158472">
    <property type="entry name" value="HAMP domain-like"/>
    <property type="match status" value="1"/>
</dbReference>
<dbReference type="Gene3D" id="1.10.287.950">
    <property type="entry name" value="Methyl-accepting chemotaxis protein"/>
    <property type="match status" value="1"/>
</dbReference>
<dbReference type="Proteomes" id="UP000248863">
    <property type="component" value="Unassembled WGS sequence"/>
</dbReference>
<dbReference type="InterPro" id="IPR003660">
    <property type="entry name" value="HAMP_dom"/>
</dbReference>
<protein>
    <submittedName>
        <fullName evidence="14">Chemotaxis protein</fullName>
    </submittedName>
</protein>
<dbReference type="PANTHER" id="PTHR32089">
    <property type="entry name" value="METHYL-ACCEPTING CHEMOTAXIS PROTEIN MCPB"/>
    <property type="match status" value="1"/>
</dbReference>
<organism evidence="14 15">
    <name type="scientific">Rhodoplanes elegans</name>
    <dbReference type="NCBI Taxonomy" id="29408"/>
    <lineage>
        <taxon>Bacteria</taxon>
        <taxon>Pseudomonadati</taxon>
        <taxon>Pseudomonadota</taxon>
        <taxon>Alphaproteobacteria</taxon>
        <taxon>Hyphomicrobiales</taxon>
        <taxon>Nitrobacteraceae</taxon>
        <taxon>Rhodoplanes</taxon>
    </lineage>
</organism>
<keyword evidence="4 10" id="KW-0812">Transmembrane</keyword>
<comment type="subcellular location">
    <subcellularLocation>
        <location evidence="1">Cell inner membrane</location>
        <topology evidence="1">Multi-pass membrane protein</topology>
    </subcellularLocation>
</comment>
<dbReference type="SUPFAM" id="SSF58104">
    <property type="entry name" value="Methyl-accepting chemotaxis protein (MCP) signaling domain"/>
    <property type="match status" value="1"/>
</dbReference>
<evidence type="ECO:0000259" key="12">
    <source>
        <dbReference type="PROSITE" id="PS50192"/>
    </source>
</evidence>
<accession>A0A327K906</accession>
<dbReference type="PROSITE" id="PS50192">
    <property type="entry name" value="T_SNARE"/>
    <property type="match status" value="1"/>
</dbReference>
<evidence type="ECO:0000259" key="11">
    <source>
        <dbReference type="PROSITE" id="PS50111"/>
    </source>
</evidence>
<dbReference type="InterPro" id="IPR033480">
    <property type="entry name" value="sCache_2"/>
</dbReference>
<keyword evidence="15" id="KW-1185">Reference proteome</keyword>
<sequence>MLSKVRFTIGRRIYAVIGLGFLGILGITWLDSVELASSLKTQRQFELQHLTDLAIAIVAGEDAAAKAAGLPPEEAQKRAQARLAALRYGGNEYFFVTDMQGRMVMHPIARELVGTDVTNLKDADGVRIIGGLIDLVRRDGRGVLAYAWPKPGADRPQPKISYAAGYAPWSWIVATGVYVDDLEAQTWAATRRALLAAGVVLLITLAVSMVAARGITTPLRRMTSTMKDLAAGALDVEIPGRGRRDEIGEMAGAVAVFKANAIERRRLEAEQKEAEARAEAQRREDMHRLADRFETAVGGIIATVSSAATELEATATTLTRTADTTQRMSGTVSVASEEASTNVQAVAAATNEMSSSVGEISRQVQASSRIADEAVRQAEKTDARVTDLSQAATRIGDVVKLITAIAEQTNLLALNATIEAARAGEAGKGFAVVAQEVKALAAQTGKATGDISAQIAGMQAATADSVAAIKEISGTIGKIAEISSAIAAAVEEQGAATSEISRNIQHAAAGTTQVAATITEVSRGAEETGAASGEVLGAAGQLAHECTRLKSEVETFLGTVRTA</sequence>
<evidence type="ECO:0000256" key="2">
    <source>
        <dbReference type="ARBA" id="ARBA00022475"/>
    </source>
</evidence>
<keyword evidence="7 9" id="KW-0807">Transducer</keyword>
<evidence type="ECO:0000256" key="9">
    <source>
        <dbReference type="PROSITE-ProRule" id="PRU00284"/>
    </source>
</evidence>
<dbReference type="Pfam" id="PF17200">
    <property type="entry name" value="sCache_2"/>
    <property type="match status" value="1"/>
</dbReference>
<dbReference type="Gene3D" id="6.10.340.10">
    <property type="match status" value="1"/>
</dbReference>
<comment type="caution">
    <text evidence="14">The sequence shown here is derived from an EMBL/GenBank/DDBJ whole genome shotgun (WGS) entry which is preliminary data.</text>
</comment>
<evidence type="ECO:0000256" key="10">
    <source>
        <dbReference type="SAM" id="Phobius"/>
    </source>
</evidence>
<evidence type="ECO:0000256" key="5">
    <source>
        <dbReference type="ARBA" id="ARBA00022989"/>
    </source>
</evidence>
<evidence type="ECO:0000256" key="3">
    <source>
        <dbReference type="ARBA" id="ARBA00022519"/>
    </source>
</evidence>
<dbReference type="PROSITE" id="PS50885">
    <property type="entry name" value="HAMP"/>
    <property type="match status" value="1"/>
</dbReference>
<dbReference type="InterPro" id="IPR004089">
    <property type="entry name" value="MCPsignal_dom"/>
</dbReference>
<dbReference type="Pfam" id="PF00015">
    <property type="entry name" value="MCPsignal"/>
    <property type="match status" value="1"/>
</dbReference>
<feature type="transmembrane region" description="Helical" evidence="10">
    <location>
        <begin position="193"/>
        <end position="212"/>
    </location>
</feature>
<name>A0A327K906_9BRAD</name>
<dbReference type="PROSITE" id="PS50111">
    <property type="entry name" value="CHEMOTAXIS_TRANSDUC_2"/>
    <property type="match status" value="1"/>
</dbReference>
<evidence type="ECO:0000313" key="15">
    <source>
        <dbReference type="Proteomes" id="UP000248863"/>
    </source>
</evidence>
<dbReference type="EMBL" id="NPEU01000321">
    <property type="protein sequence ID" value="RAI34175.1"/>
    <property type="molecule type" value="Genomic_DNA"/>
</dbReference>
<dbReference type="Gene3D" id="3.30.450.20">
    <property type="entry name" value="PAS domain"/>
    <property type="match status" value="1"/>
</dbReference>
<evidence type="ECO:0000259" key="13">
    <source>
        <dbReference type="PROSITE" id="PS50885"/>
    </source>
</evidence>
<reference evidence="14 15" key="1">
    <citation type="submission" date="2017-07" db="EMBL/GenBank/DDBJ databases">
        <title>Draft Genome Sequences of Select Purple Nonsulfur Bacteria.</title>
        <authorList>
            <person name="Lasarre B."/>
            <person name="Mckinlay J.B."/>
        </authorList>
    </citation>
    <scope>NUCLEOTIDE SEQUENCE [LARGE SCALE GENOMIC DNA]</scope>
    <source>
        <strain evidence="14 15">DSM 11907</strain>
    </source>
</reference>
<comment type="similarity">
    <text evidence="8">Belongs to the methyl-accepting chemotaxis (MCP) protein family.</text>
</comment>
<feature type="domain" description="HAMP" evidence="13">
    <location>
        <begin position="213"/>
        <end position="266"/>
    </location>
</feature>
<evidence type="ECO:0000256" key="7">
    <source>
        <dbReference type="ARBA" id="ARBA00023224"/>
    </source>
</evidence>
<evidence type="ECO:0000256" key="6">
    <source>
        <dbReference type="ARBA" id="ARBA00023136"/>
    </source>
</evidence>
<gene>
    <name evidence="14" type="ORF">CH338_21345</name>
</gene>
<dbReference type="SMART" id="SM00304">
    <property type="entry name" value="HAMP"/>
    <property type="match status" value="1"/>
</dbReference>
<keyword evidence="5 10" id="KW-1133">Transmembrane helix</keyword>
<dbReference type="AlphaFoldDB" id="A0A327K906"/>
<proteinExistence type="inferred from homology"/>
<keyword evidence="6 10" id="KW-0472">Membrane</keyword>
<dbReference type="InterPro" id="IPR000727">
    <property type="entry name" value="T_SNARE_dom"/>
</dbReference>
<feature type="transmembrane region" description="Helical" evidence="10">
    <location>
        <begin position="12"/>
        <end position="30"/>
    </location>
</feature>
<dbReference type="SMART" id="SM01049">
    <property type="entry name" value="Cache_2"/>
    <property type="match status" value="1"/>
</dbReference>